<accession>A0AB38UWV4</accession>
<name>A0AB38UWV4_9MYCO</name>
<organism evidence="1 2">
    <name type="scientific">Mycobacterium persicum</name>
    <dbReference type="NCBI Taxonomy" id="1487726"/>
    <lineage>
        <taxon>Bacteria</taxon>
        <taxon>Bacillati</taxon>
        <taxon>Actinomycetota</taxon>
        <taxon>Actinomycetes</taxon>
        <taxon>Mycobacteriales</taxon>
        <taxon>Mycobacteriaceae</taxon>
        <taxon>Mycobacterium</taxon>
    </lineage>
</organism>
<evidence type="ECO:0000313" key="1">
    <source>
        <dbReference type="EMBL" id="VAZ85097.1"/>
    </source>
</evidence>
<dbReference type="Proteomes" id="UP000279331">
    <property type="component" value="Unassembled WGS sequence"/>
</dbReference>
<dbReference type="EMBL" id="UPHL01000110">
    <property type="protein sequence ID" value="VAZ85097.1"/>
    <property type="molecule type" value="Genomic_DNA"/>
</dbReference>
<proteinExistence type="predicted"/>
<protein>
    <submittedName>
        <fullName evidence="1">Uncharacterized protein</fullName>
    </submittedName>
</protein>
<evidence type="ECO:0000313" key="2">
    <source>
        <dbReference type="Proteomes" id="UP000279331"/>
    </source>
</evidence>
<gene>
    <name evidence="1" type="ORF">LAUMK42_03930</name>
</gene>
<dbReference type="AlphaFoldDB" id="A0AB38UWV4"/>
<comment type="caution">
    <text evidence="1">The sequence shown here is derived from an EMBL/GenBank/DDBJ whole genome shotgun (WGS) entry which is preliminary data.</text>
</comment>
<reference evidence="1 2" key="1">
    <citation type="submission" date="2018-09" db="EMBL/GenBank/DDBJ databases">
        <authorList>
            <person name="Tagini F."/>
        </authorList>
    </citation>
    <scope>NUCLEOTIDE SEQUENCE [LARGE SCALE GENOMIC DNA]</scope>
    <source>
        <strain evidence="1 2">MK42</strain>
    </source>
</reference>
<sequence length="152" mass="16846">MQVHTAFHGAGESVADVAFGLVRQALSRRHPSVNQMCHHPVPAGRHSDGVVGPRPGCAEITLGQRHLDRVEGPLRHRQLWLSHTQAAPGGLACGVRRRDLAAGQRRLRRRHVPQSQEVLAEVRHGLQRHFRCCACRAHVAPLRLRNAQAHEA</sequence>